<evidence type="ECO:0000313" key="2">
    <source>
        <dbReference type="EMBL" id="MQL55961.1"/>
    </source>
</evidence>
<feature type="transmembrane region" description="Helical" evidence="1">
    <location>
        <begin position="162"/>
        <end position="179"/>
    </location>
</feature>
<evidence type="ECO:0000313" key="4">
    <source>
        <dbReference type="Proteomes" id="UP000426328"/>
    </source>
</evidence>
<feature type="transmembrane region" description="Helical" evidence="1">
    <location>
        <begin position="29"/>
        <end position="44"/>
    </location>
</feature>
<proteinExistence type="predicted"/>
<dbReference type="Proteomes" id="UP000474054">
    <property type="component" value="Unassembled WGS sequence"/>
</dbReference>
<accession>A0A650CYD3</accession>
<dbReference type="AlphaFoldDB" id="A0A650CYD3"/>
<feature type="transmembrane region" description="Helical" evidence="1">
    <location>
        <begin position="6"/>
        <end position="24"/>
    </location>
</feature>
<organism evidence="3 4">
    <name type="scientific">Acidianus ambivalens</name>
    <name type="common">Desulfurolobus ambivalens</name>
    <dbReference type="NCBI Taxonomy" id="2283"/>
    <lineage>
        <taxon>Archaea</taxon>
        <taxon>Thermoproteota</taxon>
        <taxon>Thermoprotei</taxon>
        <taxon>Sulfolobales</taxon>
        <taxon>Sulfolobaceae</taxon>
        <taxon>Acidianus</taxon>
    </lineage>
</organism>
<keyword evidence="4" id="KW-1185">Reference proteome</keyword>
<gene>
    <name evidence="3" type="ORF">D1866_05375</name>
    <name evidence="2" type="ORF">GFB69_09450</name>
</gene>
<keyword evidence="1" id="KW-0812">Transmembrane</keyword>
<dbReference type="EMBL" id="CP045482">
    <property type="protein sequence ID" value="QGR22861.1"/>
    <property type="molecule type" value="Genomic_DNA"/>
</dbReference>
<keyword evidence="1" id="KW-1133">Transmembrane helix</keyword>
<keyword evidence="1" id="KW-0472">Membrane</keyword>
<evidence type="ECO:0000256" key="1">
    <source>
        <dbReference type="SAM" id="Phobius"/>
    </source>
</evidence>
<dbReference type="Proteomes" id="UP000426328">
    <property type="component" value="Chromosome"/>
</dbReference>
<evidence type="ECO:0000313" key="5">
    <source>
        <dbReference type="Proteomes" id="UP000474054"/>
    </source>
</evidence>
<sequence>MLIFLSTYVSLGIYAMAITIAMLFRRKGIFTAEILIAVFSYFALSYFDKAYLYVFTVRAITYINLYFVISELVDKSTALDALGEKGVPIIIALAYYPYFFQLSSEVSFYAKARGIGFNPIKISRPLLVEMIKVAENLYVAYTVKLFGNYSGKRNFKPRTSDVILLTIGVVIFTLSLVFPL</sequence>
<dbReference type="EMBL" id="WHYS01000002">
    <property type="protein sequence ID" value="MQL55961.1"/>
    <property type="molecule type" value="Genomic_DNA"/>
</dbReference>
<evidence type="ECO:0000313" key="3">
    <source>
        <dbReference type="EMBL" id="QGR22861.1"/>
    </source>
</evidence>
<name>A0A650CYD3_ACIAM</name>
<dbReference type="KEGG" id="aamb:D1866_05375"/>
<protein>
    <recommendedName>
        <fullName evidence="6">Energy-coupling factor transporter transmembrane protein EcfT</fullName>
    </recommendedName>
</protein>
<reference evidence="2 5" key="1">
    <citation type="submission" date="2019-10" db="EMBL/GenBank/DDBJ databases">
        <title>Comparative genomics of sulfur disproportionating microorganisms.</title>
        <authorList>
            <person name="Ward L.M."/>
            <person name="Bertran E."/>
            <person name="Johnston D."/>
        </authorList>
    </citation>
    <scope>NUCLEOTIDE SEQUENCE [LARGE SCALE GENOMIC DNA]</scope>
    <source>
        <strain evidence="2 5">DSM 3772</strain>
    </source>
</reference>
<reference evidence="3 4" key="2">
    <citation type="submission" date="2019-10" db="EMBL/GenBank/DDBJ databases">
        <title>Genome Sequences from Six Type Strain Members of the Archaeal Family Sulfolobaceae: Acidianus ambivalens, Acidianus infernus, Metallosphaera prunae, Stygiolobus azoricus, Sulfolobus metallicus, and Sulfurisphaera ohwakuensis.</title>
        <authorList>
            <person name="Counts J.A."/>
            <person name="Kelly R.M."/>
        </authorList>
    </citation>
    <scope>NUCLEOTIDE SEQUENCE [LARGE SCALE GENOMIC DNA]</scope>
    <source>
        <strain evidence="3 4">LEI 10</strain>
    </source>
</reference>
<evidence type="ECO:0008006" key="6">
    <source>
        <dbReference type="Google" id="ProtNLM"/>
    </source>
</evidence>
<feature type="transmembrane region" description="Helical" evidence="1">
    <location>
        <begin position="50"/>
        <end position="69"/>
    </location>
</feature>